<sequence length="29" mass="3693">MRKHYSSWGRSQTLTWQVWHQMQVTQHHQ</sequence>
<protein>
    <submittedName>
        <fullName evidence="1">Uncharacterized protein</fullName>
    </submittedName>
</protein>
<name>A0A0A8ZHB6_ARUDO</name>
<evidence type="ECO:0000313" key="1">
    <source>
        <dbReference type="EMBL" id="JAD34272.1"/>
    </source>
</evidence>
<dbReference type="AlphaFoldDB" id="A0A0A8ZHB6"/>
<reference evidence="1" key="1">
    <citation type="submission" date="2014-09" db="EMBL/GenBank/DDBJ databases">
        <authorList>
            <person name="Magalhaes I.L.F."/>
            <person name="Oliveira U."/>
            <person name="Santos F.R."/>
            <person name="Vidigal T.H.D.A."/>
            <person name="Brescovit A.D."/>
            <person name="Santos A.J."/>
        </authorList>
    </citation>
    <scope>NUCLEOTIDE SEQUENCE</scope>
    <source>
        <tissue evidence="1">Shoot tissue taken approximately 20 cm above the soil surface</tissue>
    </source>
</reference>
<organism evidence="1">
    <name type="scientific">Arundo donax</name>
    <name type="common">Giant reed</name>
    <name type="synonym">Donax arundinaceus</name>
    <dbReference type="NCBI Taxonomy" id="35708"/>
    <lineage>
        <taxon>Eukaryota</taxon>
        <taxon>Viridiplantae</taxon>
        <taxon>Streptophyta</taxon>
        <taxon>Embryophyta</taxon>
        <taxon>Tracheophyta</taxon>
        <taxon>Spermatophyta</taxon>
        <taxon>Magnoliopsida</taxon>
        <taxon>Liliopsida</taxon>
        <taxon>Poales</taxon>
        <taxon>Poaceae</taxon>
        <taxon>PACMAD clade</taxon>
        <taxon>Arundinoideae</taxon>
        <taxon>Arundineae</taxon>
        <taxon>Arundo</taxon>
    </lineage>
</organism>
<reference evidence="1" key="2">
    <citation type="journal article" date="2015" name="Data Brief">
        <title>Shoot transcriptome of the giant reed, Arundo donax.</title>
        <authorList>
            <person name="Barrero R.A."/>
            <person name="Guerrero F.D."/>
            <person name="Moolhuijzen P."/>
            <person name="Goolsby J.A."/>
            <person name="Tidwell J."/>
            <person name="Bellgard S.E."/>
            <person name="Bellgard M.I."/>
        </authorList>
    </citation>
    <scope>NUCLEOTIDE SEQUENCE</scope>
    <source>
        <tissue evidence="1">Shoot tissue taken approximately 20 cm above the soil surface</tissue>
    </source>
</reference>
<dbReference type="EMBL" id="GBRH01263623">
    <property type="protein sequence ID" value="JAD34272.1"/>
    <property type="molecule type" value="Transcribed_RNA"/>
</dbReference>
<accession>A0A0A8ZHB6</accession>
<proteinExistence type="predicted"/>